<feature type="transmembrane region" description="Helical" evidence="7">
    <location>
        <begin position="338"/>
        <end position="360"/>
    </location>
</feature>
<dbReference type="PANTHER" id="PTHR32309">
    <property type="entry name" value="TYROSINE-PROTEIN KINASE"/>
    <property type="match status" value="1"/>
</dbReference>
<comment type="caution">
    <text evidence="10">The sequence shown here is derived from an EMBL/GenBank/DDBJ whole genome shotgun (WGS) entry which is preliminary data.</text>
</comment>
<dbReference type="InterPro" id="IPR050445">
    <property type="entry name" value="Bact_polysacc_biosynth/exp"/>
</dbReference>
<evidence type="ECO:0000313" key="10">
    <source>
        <dbReference type="EMBL" id="PZX57769.1"/>
    </source>
</evidence>
<feature type="coiled-coil region" evidence="6">
    <location>
        <begin position="244"/>
        <end position="271"/>
    </location>
</feature>
<evidence type="ECO:0000256" key="5">
    <source>
        <dbReference type="ARBA" id="ARBA00023136"/>
    </source>
</evidence>
<keyword evidence="2" id="KW-1003">Cell membrane</keyword>
<accession>A0A2W7RT96</accession>
<evidence type="ECO:0000256" key="1">
    <source>
        <dbReference type="ARBA" id="ARBA00004651"/>
    </source>
</evidence>
<evidence type="ECO:0000313" key="12">
    <source>
        <dbReference type="Proteomes" id="UP000249115"/>
    </source>
</evidence>
<dbReference type="OrthoDB" id="1522571at2"/>
<evidence type="ECO:0000313" key="11">
    <source>
        <dbReference type="EMBL" id="TXD79033.1"/>
    </source>
</evidence>
<comment type="subcellular location">
    <subcellularLocation>
        <location evidence="1">Cell membrane</location>
        <topology evidence="1">Multi-pass membrane protein</topology>
    </subcellularLocation>
</comment>
<proteinExistence type="predicted"/>
<dbReference type="EMBL" id="VORV01000003">
    <property type="protein sequence ID" value="TXD79033.1"/>
    <property type="molecule type" value="Genomic_DNA"/>
</dbReference>
<dbReference type="InterPro" id="IPR032807">
    <property type="entry name" value="GNVR"/>
</dbReference>
<dbReference type="EMBL" id="QKZU01000006">
    <property type="protein sequence ID" value="PZX57769.1"/>
    <property type="molecule type" value="Genomic_DNA"/>
</dbReference>
<dbReference type="AlphaFoldDB" id="A0A2W7RT96"/>
<evidence type="ECO:0000256" key="2">
    <source>
        <dbReference type="ARBA" id="ARBA00022475"/>
    </source>
</evidence>
<reference evidence="10 12" key="1">
    <citation type="submission" date="2018-06" db="EMBL/GenBank/DDBJ databases">
        <title>Genomic Encyclopedia of Archaeal and Bacterial Type Strains, Phase II (KMG-II): from individual species to whole genera.</title>
        <authorList>
            <person name="Goeker M."/>
        </authorList>
    </citation>
    <scope>NUCLEOTIDE SEQUENCE [LARGE SCALE GENOMIC DNA]</scope>
    <source>
        <strain evidence="10 12">DSM 22686</strain>
    </source>
</reference>
<dbReference type="GO" id="GO:0004713">
    <property type="term" value="F:protein tyrosine kinase activity"/>
    <property type="evidence" value="ECO:0007669"/>
    <property type="project" value="TreeGrafter"/>
</dbReference>
<dbReference type="Pfam" id="PF02706">
    <property type="entry name" value="Wzz"/>
    <property type="match status" value="1"/>
</dbReference>
<evidence type="ECO:0000259" key="8">
    <source>
        <dbReference type="Pfam" id="PF02706"/>
    </source>
</evidence>
<evidence type="ECO:0000256" key="3">
    <source>
        <dbReference type="ARBA" id="ARBA00022692"/>
    </source>
</evidence>
<dbReference type="RefSeq" id="WP_086498368.1">
    <property type="nucleotide sequence ID" value="NZ_MSSV01000002.1"/>
</dbReference>
<evidence type="ECO:0000256" key="4">
    <source>
        <dbReference type="ARBA" id="ARBA00022989"/>
    </source>
</evidence>
<name>A0A2W7RT96_9BACT</name>
<feature type="transmembrane region" description="Helical" evidence="7">
    <location>
        <begin position="27"/>
        <end position="45"/>
    </location>
</feature>
<feature type="domain" description="Tyrosine-protein kinase G-rich" evidence="9">
    <location>
        <begin position="287"/>
        <end position="358"/>
    </location>
</feature>
<gene>
    <name evidence="11" type="ORF">ESW18_05825</name>
    <name evidence="10" type="ORF">LV84_01898</name>
</gene>
<keyword evidence="13" id="KW-1185">Reference proteome</keyword>
<dbReference type="Proteomes" id="UP000321927">
    <property type="component" value="Unassembled WGS sequence"/>
</dbReference>
<evidence type="ECO:0000256" key="6">
    <source>
        <dbReference type="SAM" id="Coils"/>
    </source>
</evidence>
<dbReference type="InterPro" id="IPR003856">
    <property type="entry name" value="LPS_length_determ_N"/>
</dbReference>
<dbReference type="GO" id="GO:0005886">
    <property type="term" value="C:plasma membrane"/>
    <property type="evidence" value="ECO:0007669"/>
    <property type="project" value="UniProtKB-SubCell"/>
</dbReference>
<protein>
    <submittedName>
        <fullName evidence="10">Subunit length determinant protein</fullName>
    </submittedName>
</protein>
<sequence length="366" mass="41297">MPSNGQSKVEMDYLELIQKIFRNKRRLLLFTLGGLVVGILIASTSPKEYTSSSLVILEEADGGAQLGQMGALVGLAGITLPQMQGDQAVLSSELFPDVIHSRDFLLSIMKESFYFHTMGKEMTLEEYYLEEKPGNIVKKTIDYVFSIPVIVIGLFSSQELVISSDETSPNKEEEVLPYVLVSSSEIFAMGQLKSKILIEDKMKLLELKVSMPEALVAAKVNAIVFQRLIDYVTNYKTAKQKVNLEFIAERVIEAEDKFQQAQMKLASYRDSNQGMISRRAMTKEEQLQFEFNIAFNIYNSMKQELEQATIQLKKDTPIFTVMEKASIPLGPSKPNKPLIIVFSLFLGFFVGVLFSLYRILLSLYVK</sequence>
<dbReference type="PANTHER" id="PTHR32309:SF13">
    <property type="entry name" value="FERRIC ENTEROBACTIN TRANSPORT PROTEIN FEPE"/>
    <property type="match status" value="1"/>
</dbReference>
<evidence type="ECO:0000313" key="13">
    <source>
        <dbReference type="Proteomes" id="UP000321927"/>
    </source>
</evidence>
<keyword evidence="4 7" id="KW-1133">Transmembrane helix</keyword>
<organism evidence="10 12">
    <name type="scientific">Algoriphagus ratkowskyi</name>
    <dbReference type="NCBI Taxonomy" id="57028"/>
    <lineage>
        <taxon>Bacteria</taxon>
        <taxon>Pseudomonadati</taxon>
        <taxon>Bacteroidota</taxon>
        <taxon>Cytophagia</taxon>
        <taxon>Cytophagales</taxon>
        <taxon>Cyclobacteriaceae</taxon>
        <taxon>Algoriphagus</taxon>
    </lineage>
</organism>
<dbReference type="Proteomes" id="UP000249115">
    <property type="component" value="Unassembled WGS sequence"/>
</dbReference>
<keyword evidence="5 7" id="KW-0472">Membrane</keyword>
<keyword evidence="6" id="KW-0175">Coiled coil</keyword>
<reference evidence="11 13" key="2">
    <citation type="submission" date="2019-08" db="EMBL/GenBank/DDBJ databases">
        <title>Genome of Algoriphagus ratkowskyi IC026.</title>
        <authorList>
            <person name="Bowman J.P."/>
        </authorList>
    </citation>
    <scope>NUCLEOTIDE SEQUENCE [LARGE SCALE GENOMIC DNA]</scope>
    <source>
        <strain evidence="11 13">IC026</strain>
    </source>
</reference>
<dbReference type="Pfam" id="PF13807">
    <property type="entry name" value="GNVR"/>
    <property type="match status" value="1"/>
</dbReference>
<evidence type="ECO:0000256" key="7">
    <source>
        <dbReference type="SAM" id="Phobius"/>
    </source>
</evidence>
<evidence type="ECO:0000259" key="9">
    <source>
        <dbReference type="Pfam" id="PF13807"/>
    </source>
</evidence>
<feature type="domain" description="Polysaccharide chain length determinant N-terminal" evidence="8">
    <location>
        <begin position="10"/>
        <end position="111"/>
    </location>
</feature>
<keyword evidence="3 7" id="KW-0812">Transmembrane</keyword>